<gene>
    <name evidence="1" type="ORF">XELAEV_18027353mg</name>
</gene>
<dbReference type="Proteomes" id="UP000694892">
    <property type="component" value="Chromosome 5L"/>
</dbReference>
<sequence length="79" mass="8788">MAALTSSTWLYVASITCYSCLSLLYVKAYVVCVCGHAHPVICILHEMHQIRLNRNTDANCHCYSVLIANSIDLIPCKSK</sequence>
<proteinExistence type="predicted"/>
<accession>A0A974CW71</accession>
<organism evidence="1 2">
    <name type="scientific">Xenopus laevis</name>
    <name type="common">African clawed frog</name>
    <dbReference type="NCBI Taxonomy" id="8355"/>
    <lineage>
        <taxon>Eukaryota</taxon>
        <taxon>Metazoa</taxon>
        <taxon>Chordata</taxon>
        <taxon>Craniata</taxon>
        <taxon>Vertebrata</taxon>
        <taxon>Euteleostomi</taxon>
        <taxon>Amphibia</taxon>
        <taxon>Batrachia</taxon>
        <taxon>Anura</taxon>
        <taxon>Pipoidea</taxon>
        <taxon>Pipidae</taxon>
        <taxon>Xenopodinae</taxon>
        <taxon>Xenopus</taxon>
        <taxon>Xenopus</taxon>
    </lineage>
</organism>
<evidence type="ECO:0000313" key="1">
    <source>
        <dbReference type="EMBL" id="OCT80542.1"/>
    </source>
</evidence>
<dbReference type="AlphaFoldDB" id="A0A974CW71"/>
<protein>
    <submittedName>
        <fullName evidence="1">Uncharacterized protein</fullName>
    </submittedName>
</protein>
<evidence type="ECO:0000313" key="2">
    <source>
        <dbReference type="Proteomes" id="UP000694892"/>
    </source>
</evidence>
<reference evidence="2" key="1">
    <citation type="journal article" date="2016" name="Nature">
        <title>Genome evolution in the allotetraploid frog Xenopus laevis.</title>
        <authorList>
            <person name="Session A.M."/>
            <person name="Uno Y."/>
            <person name="Kwon T."/>
            <person name="Chapman J.A."/>
            <person name="Toyoda A."/>
            <person name="Takahashi S."/>
            <person name="Fukui A."/>
            <person name="Hikosaka A."/>
            <person name="Suzuki A."/>
            <person name="Kondo M."/>
            <person name="van Heeringen S.J."/>
            <person name="Quigley I."/>
            <person name="Heinz S."/>
            <person name="Ogino H."/>
            <person name="Ochi H."/>
            <person name="Hellsten U."/>
            <person name="Lyons J.B."/>
            <person name="Simakov O."/>
            <person name="Putnam N."/>
            <person name="Stites J."/>
            <person name="Kuroki Y."/>
            <person name="Tanaka T."/>
            <person name="Michiue T."/>
            <person name="Watanabe M."/>
            <person name="Bogdanovic O."/>
            <person name="Lister R."/>
            <person name="Georgiou G."/>
            <person name="Paranjpe S.S."/>
            <person name="van Kruijsbergen I."/>
            <person name="Shu S."/>
            <person name="Carlson J."/>
            <person name="Kinoshita T."/>
            <person name="Ohta Y."/>
            <person name="Mawaribuchi S."/>
            <person name="Jenkins J."/>
            <person name="Grimwood J."/>
            <person name="Schmutz J."/>
            <person name="Mitros T."/>
            <person name="Mozaffari S.V."/>
            <person name="Suzuki Y."/>
            <person name="Haramoto Y."/>
            <person name="Yamamoto T.S."/>
            <person name="Takagi C."/>
            <person name="Heald R."/>
            <person name="Miller K."/>
            <person name="Haudenschild C."/>
            <person name="Kitzman J."/>
            <person name="Nakayama T."/>
            <person name="Izutsu Y."/>
            <person name="Robert J."/>
            <person name="Fortriede J."/>
            <person name="Burns K."/>
            <person name="Lotay V."/>
            <person name="Karimi K."/>
            <person name="Yasuoka Y."/>
            <person name="Dichmann D.S."/>
            <person name="Flajnik M.F."/>
            <person name="Houston D.W."/>
            <person name="Shendure J."/>
            <person name="DuPasquier L."/>
            <person name="Vize P.D."/>
            <person name="Zorn A.M."/>
            <person name="Ito M."/>
            <person name="Marcotte E.M."/>
            <person name="Wallingford J.B."/>
            <person name="Ito Y."/>
            <person name="Asashima M."/>
            <person name="Ueno N."/>
            <person name="Matsuda Y."/>
            <person name="Veenstra G.J."/>
            <person name="Fujiyama A."/>
            <person name="Harland R.M."/>
            <person name="Taira M."/>
            <person name="Rokhsar D.S."/>
        </authorList>
    </citation>
    <scope>NUCLEOTIDE SEQUENCE [LARGE SCALE GENOMIC DNA]</scope>
    <source>
        <strain evidence="2">J</strain>
    </source>
</reference>
<dbReference type="EMBL" id="CM004474">
    <property type="protein sequence ID" value="OCT80542.1"/>
    <property type="molecule type" value="Genomic_DNA"/>
</dbReference>
<name>A0A974CW71_XENLA</name>